<dbReference type="SUPFAM" id="SSF46689">
    <property type="entry name" value="Homeodomain-like"/>
    <property type="match status" value="2"/>
</dbReference>
<dbReference type="eggNOG" id="KOG1878">
    <property type="taxonomic scope" value="Eukaryota"/>
</dbReference>
<evidence type="ECO:0000313" key="9">
    <source>
        <dbReference type="Proteomes" id="UP000017836"/>
    </source>
</evidence>
<dbReference type="STRING" id="13333.W1NUR8"/>
<protein>
    <recommendedName>
        <fullName evidence="7">SANT domain-containing protein</fullName>
    </recommendedName>
</protein>
<dbReference type="FunFam" id="1.10.10.60:FF:000012">
    <property type="entry name" value="Metastasis-associated 1 family, member 3"/>
    <property type="match status" value="1"/>
</dbReference>
<feature type="compositionally biased region" description="Polar residues" evidence="6">
    <location>
        <begin position="954"/>
        <end position="965"/>
    </location>
</feature>
<dbReference type="InterPro" id="IPR001005">
    <property type="entry name" value="SANT/Myb"/>
</dbReference>
<dbReference type="EMBL" id="KI395026">
    <property type="protein sequence ID" value="ERM99342.1"/>
    <property type="molecule type" value="Genomic_DNA"/>
</dbReference>
<dbReference type="GO" id="GO:0005634">
    <property type="term" value="C:nucleus"/>
    <property type="evidence" value="ECO:0007669"/>
    <property type="project" value="UniProtKB-ARBA"/>
</dbReference>
<evidence type="ECO:0000313" key="8">
    <source>
        <dbReference type="EMBL" id="ERM99342.1"/>
    </source>
</evidence>
<feature type="region of interest" description="Disordered" evidence="6">
    <location>
        <begin position="954"/>
        <end position="980"/>
    </location>
</feature>
<keyword evidence="9" id="KW-1185">Reference proteome</keyword>
<dbReference type="GO" id="GO:0008270">
    <property type="term" value="F:zinc ion binding"/>
    <property type="evidence" value="ECO:0007669"/>
    <property type="project" value="UniProtKB-KW"/>
</dbReference>
<feature type="region of interest" description="Disordered" evidence="6">
    <location>
        <begin position="701"/>
        <end position="737"/>
    </location>
</feature>
<dbReference type="AlphaFoldDB" id="W1NUR8"/>
<dbReference type="Proteomes" id="UP000017836">
    <property type="component" value="Unassembled WGS sequence"/>
</dbReference>
<proteinExistence type="predicted"/>
<accession>W1NUR8</accession>
<dbReference type="InterPro" id="IPR017884">
    <property type="entry name" value="SANT_dom"/>
</dbReference>
<feature type="region of interest" description="Disordered" evidence="6">
    <location>
        <begin position="910"/>
        <end position="929"/>
    </location>
</feature>
<evidence type="ECO:0000256" key="4">
    <source>
        <dbReference type="ARBA" id="ARBA00023125"/>
    </source>
</evidence>
<dbReference type="Gene3D" id="1.20.58.1880">
    <property type="match status" value="1"/>
</dbReference>
<evidence type="ECO:0000256" key="1">
    <source>
        <dbReference type="ARBA" id="ARBA00022723"/>
    </source>
</evidence>
<keyword evidence="5" id="KW-0539">Nucleus</keyword>
<feature type="domain" description="SANT" evidence="7">
    <location>
        <begin position="82"/>
        <end position="130"/>
    </location>
</feature>
<feature type="region of interest" description="Disordered" evidence="6">
    <location>
        <begin position="370"/>
        <end position="389"/>
    </location>
</feature>
<keyword evidence="3" id="KW-0862">Zinc</keyword>
<evidence type="ECO:0000259" key="7">
    <source>
        <dbReference type="PROSITE" id="PS51293"/>
    </source>
</evidence>
<dbReference type="GO" id="GO:0003677">
    <property type="term" value="F:DNA binding"/>
    <property type="evidence" value="ECO:0007669"/>
    <property type="project" value="UniProtKB-KW"/>
</dbReference>
<evidence type="ECO:0000256" key="5">
    <source>
        <dbReference type="ARBA" id="ARBA00023242"/>
    </source>
</evidence>
<dbReference type="PANTHER" id="PTHR47340:SF1">
    <property type="entry name" value="DUPLICATED HOMEODOMAIN-LIKE SUPERFAMILY PROTEIN"/>
    <property type="match status" value="1"/>
</dbReference>
<organism evidence="8 9">
    <name type="scientific">Amborella trichopoda</name>
    <dbReference type="NCBI Taxonomy" id="13333"/>
    <lineage>
        <taxon>Eukaryota</taxon>
        <taxon>Viridiplantae</taxon>
        <taxon>Streptophyta</taxon>
        <taxon>Embryophyta</taxon>
        <taxon>Tracheophyta</taxon>
        <taxon>Spermatophyta</taxon>
        <taxon>Magnoliopsida</taxon>
        <taxon>Amborellales</taxon>
        <taxon>Amborellaceae</taxon>
        <taxon>Amborella</taxon>
    </lineage>
</organism>
<name>W1NUR8_AMBTC</name>
<dbReference type="PANTHER" id="PTHR47340">
    <property type="entry name" value="DUPLICATED HOMEODOMAIN-LIKE SUPERFAMILY PROTEIN"/>
    <property type="match status" value="1"/>
</dbReference>
<feature type="compositionally biased region" description="Polar residues" evidence="6">
    <location>
        <begin position="702"/>
        <end position="723"/>
    </location>
</feature>
<sequence>MFSLKFTSGGISAGNLTLVPTSEVVDFTSRLLSDFLIKKYRNNLKMPALFMDEKEKRYSRFVSWNGLVEDPIAVEKERATINPWTAKEKEVFMEMLAMFGKDFSKIASFLEHKTTADCVEFYYKNQKSESFEKIKKRLELKKQDRSFLTNTYLVTSGKKWHNEANAASLDVLGAASIVAACADDGKNTSSSSRHKHLGRSIMGSYYSSSKILRPDDKLLERSGDVGAVSKNERESPATDLLAGICCALSSEAMRSCITNSVTPGGHERRFPLRTAERPLTPVTTTADLIVQNSIEEEVEDTCSEDSCIELDWTDEEKAVFVTAVRTYGKDFTSVSHCVGSRSRDQCRIFFSKARKCLGLDVICPVGLGNEGSDADEEEEEGHSSDTDGVTTCAVEMDSALGSARSCSKMDMDMDLEPTLPRLKTLYEATSVSEMGQSEHDAEEVVEKQNTVLDKSQVESVFADQDEGLVIKGDEEQLNVSLANEQKNEEVGFSHSAPQQHSEDEDLGGRSVDDEAEWRETDHEEEACDSDAQLGAGVGYKESSCMMSSPSGSNGGVDLKQKIDFDGCKPSGLKTDDSPLRQSSPSMSYMVSAMPPVEQPVGDMKKCVSSCGDVADMQTCSGSISGWHCSNVLHDTETTAPFGSGPVSGHHVLDDGIFKVGVTSLPHLKQPKTQIISWQQENFSLSGFSGGNAISVAKDHNRAPTQNSNCQGLPATSGNGAGSKQQHRQQQDASDRVQQQPVVAGMGSLDFYKQHQQRSPSYHQQLDSPSMHMILRGHPLLQVTSNGDIASSMVALDSKKPKQLILRCDQPSLQSVRKENGSSISLSFTDRTVTQLPNPQQQQQYHKRQSNGSSSDTLFLRPNREVPSCGSQHLLTCPPKVAGKQAHSSGESGEDLVRSGDLKLFGKNILVPSQQSSSPESAGSKSAESLVPRAHENGIGLSHFNSSTKHNSSCGFSGMVESSSSRLGGAKVPPPSPPESGISMLSSKYLVALDDQQQPPIFTSAMVVNRNDSSGRGGGLVSKKELNAAAEFHHQLYKGGYDSVAMQPFTILSELQKRSSGVFQGSMANKKRGMSMNMNVGQGLVGGVGDNTVVSDPVAAMKMHFADQFVGVQAGFIGREEEVWRGDKTR</sequence>
<feature type="domain" description="SANT" evidence="7">
    <location>
        <begin position="311"/>
        <end position="358"/>
    </location>
</feature>
<keyword evidence="4" id="KW-0238">DNA-binding</keyword>
<feature type="compositionally biased region" description="Low complexity" evidence="6">
    <location>
        <begin position="911"/>
        <end position="928"/>
    </location>
</feature>
<feature type="region of interest" description="Disordered" evidence="6">
    <location>
        <begin position="487"/>
        <end position="533"/>
    </location>
</feature>
<dbReference type="Gene3D" id="1.10.10.60">
    <property type="entry name" value="Homeodomain-like"/>
    <property type="match status" value="1"/>
</dbReference>
<reference evidence="9" key="1">
    <citation type="journal article" date="2013" name="Science">
        <title>The Amborella genome and the evolution of flowering plants.</title>
        <authorList>
            <consortium name="Amborella Genome Project"/>
        </authorList>
    </citation>
    <scope>NUCLEOTIDE SEQUENCE [LARGE SCALE GENOMIC DNA]</scope>
</reference>
<dbReference type="HOGENOM" id="CLU_279319_0_0_1"/>
<keyword evidence="2" id="KW-0863">Zinc-finger</keyword>
<feature type="region of interest" description="Disordered" evidence="6">
    <location>
        <begin position="836"/>
        <end position="871"/>
    </location>
</feature>
<dbReference type="Gramene" id="ERM99342">
    <property type="protein sequence ID" value="ERM99342"/>
    <property type="gene ID" value="AMTR_s00108p00114900"/>
</dbReference>
<dbReference type="SMART" id="SM00717">
    <property type="entry name" value="SANT"/>
    <property type="match status" value="2"/>
</dbReference>
<dbReference type="PROSITE" id="PS51293">
    <property type="entry name" value="SANT"/>
    <property type="match status" value="2"/>
</dbReference>
<feature type="compositionally biased region" description="Basic and acidic residues" evidence="6">
    <location>
        <begin position="506"/>
        <end position="521"/>
    </location>
</feature>
<evidence type="ECO:0000256" key="2">
    <source>
        <dbReference type="ARBA" id="ARBA00022771"/>
    </source>
</evidence>
<evidence type="ECO:0000256" key="6">
    <source>
        <dbReference type="SAM" id="MobiDB-lite"/>
    </source>
</evidence>
<gene>
    <name evidence="8" type="ORF">AMTR_s00108p00114900</name>
</gene>
<dbReference type="CDD" id="cd00167">
    <property type="entry name" value="SANT"/>
    <property type="match status" value="1"/>
</dbReference>
<evidence type="ECO:0000256" key="3">
    <source>
        <dbReference type="ARBA" id="ARBA00022833"/>
    </source>
</evidence>
<dbReference type="InterPro" id="IPR009057">
    <property type="entry name" value="Homeodomain-like_sf"/>
</dbReference>
<keyword evidence="1" id="KW-0479">Metal-binding</keyword>
<dbReference type="Pfam" id="PF00249">
    <property type="entry name" value="Myb_DNA-binding"/>
    <property type="match status" value="2"/>
</dbReference>